<protein>
    <recommendedName>
        <fullName evidence="4">SPOR domain-containing protein</fullName>
    </recommendedName>
</protein>
<dbReference type="Proteomes" id="UP000177870">
    <property type="component" value="Chromosome"/>
</dbReference>
<dbReference type="AlphaFoldDB" id="A0A1D8TSA3"/>
<gene>
    <name evidence="2" type="ORF">BJP34_14700</name>
</gene>
<evidence type="ECO:0008006" key="4">
    <source>
        <dbReference type="Google" id="ProtNLM"/>
    </source>
</evidence>
<feature type="compositionally biased region" description="Acidic residues" evidence="1">
    <location>
        <begin position="57"/>
        <end position="66"/>
    </location>
</feature>
<evidence type="ECO:0000313" key="2">
    <source>
        <dbReference type="EMBL" id="AOX00532.1"/>
    </source>
</evidence>
<evidence type="ECO:0000313" key="3">
    <source>
        <dbReference type="Proteomes" id="UP000177870"/>
    </source>
</evidence>
<evidence type="ECO:0000256" key="1">
    <source>
        <dbReference type="SAM" id="MobiDB-lite"/>
    </source>
</evidence>
<dbReference type="KEGG" id="mpro:BJP34_14700"/>
<sequence length="84" mass="9924">MSYSQRLYPWALIRLLPQMQRVVVRRFRNRSDAEGHLQALKRLMPDQKFIIIFDLGDPMDGESTDEESVRNRKSEKPSSSLIKF</sequence>
<organism evidence="2 3">
    <name type="scientific">Moorena producens PAL-8-15-08-1</name>
    <dbReference type="NCBI Taxonomy" id="1458985"/>
    <lineage>
        <taxon>Bacteria</taxon>
        <taxon>Bacillati</taxon>
        <taxon>Cyanobacteriota</taxon>
        <taxon>Cyanophyceae</taxon>
        <taxon>Coleofasciculales</taxon>
        <taxon>Coleofasciculaceae</taxon>
        <taxon>Moorena</taxon>
    </lineage>
</organism>
<dbReference type="EMBL" id="CP017599">
    <property type="protein sequence ID" value="AOX00532.1"/>
    <property type="molecule type" value="Genomic_DNA"/>
</dbReference>
<name>A0A1D8TSA3_9CYAN</name>
<accession>A0A1D8TSA3</accession>
<reference evidence="3" key="1">
    <citation type="submission" date="2016-10" db="EMBL/GenBank/DDBJ databases">
        <title>Comparative genomics uncovers the prolific and rare metabolic potential of the cyanobacterial genus Moorea.</title>
        <authorList>
            <person name="Leao T."/>
            <person name="Castelao G."/>
            <person name="Korobeynikov A."/>
            <person name="Monroe E.A."/>
            <person name="Podell S."/>
            <person name="Glukhov E."/>
            <person name="Allen E."/>
            <person name="Gerwick W.H."/>
            <person name="Gerwick L."/>
        </authorList>
    </citation>
    <scope>NUCLEOTIDE SEQUENCE [LARGE SCALE GENOMIC DNA]</scope>
    <source>
        <strain evidence="3">PAL-8-15-08-1</strain>
    </source>
</reference>
<dbReference type="STRING" id="1458985.BJP34_14700"/>
<feature type="region of interest" description="Disordered" evidence="1">
    <location>
        <begin position="57"/>
        <end position="84"/>
    </location>
</feature>
<proteinExistence type="predicted"/>
<feature type="compositionally biased region" description="Basic and acidic residues" evidence="1">
    <location>
        <begin position="67"/>
        <end position="76"/>
    </location>
</feature>